<dbReference type="AlphaFoldDB" id="A0A2P2N510"/>
<evidence type="ECO:0000313" key="1">
    <source>
        <dbReference type="EMBL" id="MBX37591.1"/>
    </source>
</evidence>
<accession>A0A2P2N510</accession>
<proteinExistence type="predicted"/>
<name>A0A2P2N510_RHIMU</name>
<protein>
    <submittedName>
        <fullName evidence="1">Uncharacterized protein</fullName>
    </submittedName>
</protein>
<reference evidence="1" key="1">
    <citation type="submission" date="2018-02" db="EMBL/GenBank/DDBJ databases">
        <title>Rhizophora mucronata_Transcriptome.</title>
        <authorList>
            <person name="Meera S.P."/>
            <person name="Sreeshan A."/>
            <person name="Augustine A."/>
        </authorList>
    </citation>
    <scope>NUCLEOTIDE SEQUENCE</scope>
    <source>
        <tissue evidence="1">Leaf</tissue>
    </source>
</reference>
<dbReference type="EMBL" id="GGEC01057107">
    <property type="protein sequence ID" value="MBX37591.1"/>
    <property type="molecule type" value="Transcribed_RNA"/>
</dbReference>
<organism evidence="1">
    <name type="scientific">Rhizophora mucronata</name>
    <name type="common">Asiatic mangrove</name>
    <dbReference type="NCBI Taxonomy" id="61149"/>
    <lineage>
        <taxon>Eukaryota</taxon>
        <taxon>Viridiplantae</taxon>
        <taxon>Streptophyta</taxon>
        <taxon>Embryophyta</taxon>
        <taxon>Tracheophyta</taxon>
        <taxon>Spermatophyta</taxon>
        <taxon>Magnoliopsida</taxon>
        <taxon>eudicotyledons</taxon>
        <taxon>Gunneridae</taxon>
        <taxon>Pentapetalae</taxon>
        <taxon>rosids</taxon>
        <taxon>fabids</taxon>
        <taxon>Malpighiales</taxon>
        <taxon>Rhizophoraceae</taxon>
        <taxon>Rhizophora</taxon>
    </lineage>
</organism>
<sequence>MAVLASRYNIQCTDPASKLLLATQKTVYVLTSTAGSHCTTFCYFKI</sequence>